<evidence type="ECO:0000313" key="15">
    <source>
        <dbReference type="Proteomes" id="UP000831151"/>
    </source>
</evidence>
<comment type="subcellular location">
    <subcellularLocation>
        <location evidence="12">Cytoplasm</location>
    </subcellularLocation>
</comment>
<keyword evidence="2 12" id="KW-0808">Transferase</keyword>
<dbReference type="KEGG" id="fms:M1R53_04575"/>
<dbReference type="Pfam" id="PF14572">
    <property type="entry name" value="Pribosyl_synth"/>
    <property type="match status" value="1"/>
</dbReference>
<feature type="binding site" evidence="12">
    <location>
        <position position="173"/>
    </location>
    <ligand>
        <name>Mg(2+)</name>
        <dbReference type="ChEBI" id="CHEBI:18420"/>
    </ligand>
</feature>
<evidence type="ECO:0000256" key="1">
    <source>
        <dbReference type="ARBA" id="ARBA00004996"/>
    </source>
</evidence>
<gene>
    <name evidence="12" type="primary">prs</name>
    <name evidence="14" type="ORF">M1R53_04575</name>
</gene>
<comment type="pathway">
    <text evidence="1 12">Metabolic intermediate biosynthesis; 5-phospho-alpha-D-ribose 1-diphosphate biosynthesis; 5-phospho-alpha-D-ribose 1-diphosphate from D-ribose 5-phosphate (route I): step 1/1.</text>
</comment>
<feature type="binding site" evidence="12">
    <location>
        <begin position="41"/>
        <end position="43"/>
    </location>
    <ligand>
        <name>ATP</name>
        <dbReference type="ChEBI" id="CHEBI:30616"/>
    </ligand>
</feature>
<dbReference type="GO" id="GO:0000287">
    <property type="term" value="F:magnesium ion binding"/>
    <property type="evidence" value="ECO:0007669"/>
    <property type="project" value="UniProtKB-UniRule"/>
</dbReference>
<feature type="domain" description="Ribose-phosphate pyrophosphokinase N-terminal" evidence="13">
    <location>
        <begin position="8"/>
        <end position="124"/>
    </location>
</feature>
<dbReference type="GO" id="GO:0009156">
    <property type="term" value="P:ribonucleoside monophosphate biosynthetic process"/>
    <property type="evidence" value="ECO:0007669"/>
    <property type="project" value="InterPro"/>
</dbReference>
<dbReference type="FunFam" id="3.40.50.2020:FF:000001">
    <property type="entry name" value="Ribose-phosphate pyrophosphokinase"/>
    <property type="match status" value="1"/>
</dbReference>
<sequence>MNSFLGQLKVLTGNANRLLAKDVCKHLGAELIDSEVTHFSDGEIAVNIKETVRGADVFIIQPTHEPVNDNLMELLIMIDACKRASAGRINAVIPYYGYARQDRKTKPREPITAKLVANLIEKAGADRAVLMDLHAGQIQGYFDIPVDHLSAIKHLAEYFKSLNLNDVVVVSPDLGGVTRARNFANELDAPIAIIEKRRPKPNVSEVMNVIGDVEGKTCILVDDIIDTAGTICHAAEYLTEKGGAKKVYGCATHGVLSGPAIERLISSKLEEFIITDTIPLNIGNVTDKIKVVSIADQLAKAIERIHNNESISSIFD</sequence>
<evidence type="ECO:0000256" key="5">
    <source>
        <dbReference type="ARBA" id="ARBA00022741"/>
    </source>
</evidence>
<keyword evidence="7 12" id="KW-0067">ATP-binding</keyword>
<dbReference type="GO" id="GO:0005737">
    <property type="term" value="C:cytoplasm"/>
    <property type="evidence" value="ECO:0007669"/>
    <property type="project" value="UniProtKB-SubCell"/>
</dbReference>
<dbReference type="Proteomes" id="UP000831151">
    <property type="component" value="Chromosome"/>
</dbReference>
<evidence type="ECO:0000256" key="6">
    <source>
        <dbReference type="ARBA" id="ARBA00022777"/>
    </source>
</evidence>
<comment type="subunit">
    <text evidence="12">Homohexamer.</text>
</comment>
<dbReference type="HAMAP" id="MF_00583_B">
    <property type="entry name" value="RibP_PPkinase_B"/>
    <property type="match status" value="1"/>
</dbReference>
<evidence type="ECO:0000256" key="8">
    <source>
        <dbReference type="ARBA" id="ARBA00022842"/>
    </source>
</evidence>
<evidence type="ECO:0000256" key="10">
    <source>
        <dbReference type="ARBA" id="ARBA00054914"/>
    </source>
</evidence>
<dbReference type="PROSITE" id="PS00114">
    <property type="entry name" value="PRPP_SYNTHASE"/>
    <property type="match status" value="1"/>
</dbReference>
<evidence type="ECO:0000259" key="13">
    <source>
        <dbReference type="Pfam" id="PF13793"/>
    </source>
</evidence>
<name>A0A9E7DI30_9FIRM</name>
<evidence type="ECO:0000256" key="11">
    <source>
        <dbReference type="ARBA" id="ARBA00061444"/>
    </source>
</evidence>
<comment type="catalytic activity">
    <reaction evidence="9 12">
        <text>D-ribose 5-phosphate + ATP = 5-phospho-alpha-D-ribose 1-diphosphate + AMP + H(+)</text>
        <dbReference type="Rhea" id="RHEA:15609"/>
        <dbReference type="ChEBI" id="CHEBI:15378"/>
        <dbReference type="ChEBI" id="CHEBI:30616"/>
        <dbReference type="ChEBI" id="CHEBI:58017"/>
        <dbReference type="ChEBI" id="CHEBI:78346"/>
        <dbReference type="ChEBI" id="CHEBI:456215"/>
        <dbReference type="EC" id="2.7.6.1"/>
    </reaction>
</comment>
<dbReference type="GO" id="GO:0016301">
    <property type="term" value="F:kinase activity"/>
    <property type="evidence" value="ECO:0007669"/>
    <property type="project" value="UniProtKB-KW"/>
</dbReference>
<dbReference type="InterPro" id="IPR029099">
    <property type="entry name" value="Pribosyltran_N"/>
</dbReference>
<feature type="binding site" evidence="12">
    <location>
        <begin position="226"/>
        <end position="230"/>
    </location>
    <ligand>
        <name>D-ribose 5-phosphate</name>
        <dbReference type="ChEBI" id="CHEBI:78346"/>
    </ligand>
</feature>
<comment type="function">
    <text evidence="10 12">Involved in the biosynthesis of the central metabolite phospho-alpha-D-ribosyl-1-pyrophosphate (PRPP) via the transfer of pyrophosphoryl group from ATP to 1-hydroxyl of ribose-5-phosphate (Rib-5-P).</text>
</comment>
<evidence type="ECO:0000256" key="9">
    <source>
        <dbReference type="ARBA" id="ARBA00049535"/>
    </source>
</evidence>
<dbReference type="PANTHER" id="PTHR10210:SF41">
    <property type="entry name" value="RIBOSE-PHOSPHATE PYROPHOSPHOKINASE 1, CHLOROPLASTIC"/>
    <property type="match status" value="1"/>
</dbReference>
<dbReference type="CDD" id="cd06223">
    <property type="entry name" value="PRTases_typeI"/>
    <property type="match status" value="1"/>
</dbReference>
<feature type="active site" evidence="12">
    <location>
        <position position="196"/>
    </location>
</feature>
<comment type="cofactor">
    <cofactor evidence="12">
        <name>Mg(2+)</name>
        <dbReference type="ChEBI" id="CHEBI:18420"/>
    </cofactor>
    <text evidence="12">Binds 2 Mg(2+) ions per subunit.</text>
</comment>
<dbReference type="GO" id="GO:0006015">
    <property type="term" value="P:5-phosphoribose 1-diphosphate biosynthetic process"/>
    <property type="evidence" value="ECO:0007669"/>
    <property type="project" value="UniProtKB-UniRule"/>
</dbReference>
<dbReference type="RefSeq" id="WP_249242135.1">
    <property type="nucleotide sequence ID" value="NZ_CP096649.1"/>
</dbReference>
<dbReference type="InterPro" id="IPR029057">
    <property type="entry name" value="PRTase-like"/>
</dbReference>
<feature type="binding site" evidence="12">
    <location>
        <position position="134"/>
    </location>
    <ligand>
        <name>Mg(2+)</name>
        <dbReference type="ChEBI" id="CHEBI:18420"/>
    </ligand>
</feature>
<dbReference type="InterPro" id="IPR000842">
    <property type="entry name" value="PRib_PP_synth_CS"/>
</dbReference>
<accession>A0A9E7DI30</accession>
<keyword evidence="12" id="KW-0963">Cytoplasm</keyword>
<keyword evidence="6 12" id="KW-0418">Kinase</keyword>
<keyword evidence="4 12" id="KW-0545">Nucleotide biosynthesis</keyword>
<keyword evidence="15" id="KW-1185">Reference proteome</keyword>
<dbReference type="AlphaFoldDB" id="A0A9E7DI30"/>
<feature type="binding site" evidence="12">
    <location>
        <begin position="100"/>
        <end position="101"/>
    </location>
    <ligand>
        <name>ATP</name>
        <dbReference type="ChEBI" id="CHEBI:30616"/>
    </ligand>
</feature>
<evidence type="ECO:0000256" key="7">
    <source>
        <dbReference type="ARBA" id="ARBA00022840"/>
    </source>
</evidence>
<evidence type="ECO:0000256" key="4">
    <source>
        <dbReference type="ARBA" id="ARBA00022727"/>
    </source>
</evidence>
<proteinExistence type="inferred from homology"/>
<dbReference type="Pfam" id="PF13793">
    <property type="entry name" value="Pribosyltran_N"/>
    <property type="match status" value="1"/>
</dbReference>
<dbReference type="EMBL" id="CP096649">
    <property type="protein sequence ID" value="UQK58518.1"/>
    <property type="molecule type" value="Genomic_DNA"/>
</dbReference>
<evidence type="ECO:0000256" key="2">
    <source>
        <dbReference type="ARBA" id="ARBA00022679"/>
    </source>
</evidence>
<feature type="binding site" evidence="12">
    <location>
        <position position="198"/>
    </location>
    <ligand>
        <name>D-ribose 5-phosphate</name>
        <dbReference type="ChEBI" id="CHEBI:78346"/>
    </ligand>
</feature>
<dbReference type="SUPFAM" id="SSF53271">
    <property type="entry name" value="PRTase-like"/>
    <property type="match status" value="1"/>
</dbReference>
<organism evidence="14 15">
    <name type="scientific">Fenollaria massiliensis</name>
    <dbReference type="NCBI Taxonomy" id="938288"/>
    <lineage>
        <taxon>Bacteria</taxon>
        <taxon>Bacillati</taxon>
        <taxon>Bacillota</taxon>
        <taxon>Clostridia</taxon>
        <taxon>Eubacteriales</taxon>
        <taxon>Fenollaria</taxon>
    </lineage>
</organism>
<dbReference type="Gene3D" id="3.40.50.2020">
    <property type="match status" value="2"/>
</dbReference>
<dbReference type="GO" id="GO:0004749">
    <property type="term" value="F:ribose phosphate diphosphokinase activity"/>
    <property type="evidence" value="ECO:0007669"/>
    <property type="project" value="UniProtKB-UniRule"/>
</dbReference>
<keyword evidence="8 12" id="KW-0460">Magnesium</keyword>
<keyword evidence="3 12" id="KW-0479">Metal-binding</keyword>
<evidence type="ECO:0000313" key="14">
    <source>
        <dbReference type="EMBL" id="UQK58518.1"/>
    </source>
</evidence>
<dbReference type="NCBIfam" id="NF002320">
    <property type="entry name" value="PRK01259.1"/>
    <property type="match status" value="1"/>
</dbReference>
<dbReference type="GO" id="GO:0005524">
    <property type="term" value="F:ATP binding"/>
    <property type="evidence" value="ECO:0007669"/>
    <property type="project" value="UniProtKB-KW"/>
</dbReference>
<dbReference type="GO" id="GO:0002189">
    <property type="term" value="C:ribose phosphate diphosphokinase complex"/>
    <property type="evidence" value="ECO:0007669"/>
    <property type="project" value="TreeGrafter"/>
</dbReference>
<dbReference type="PANTHER" id="PTHR10210">
    <property type="entry name" value="RIBOSE-PHOSPHATE DIPHOSPHOKINASE FAMILY MEMBER"/>
    <property type="match status" value="1"/>
</dbReference>
<dbReference type="GO" id="GO:0006164">
    <property type="term" value="P:purine nucleotide biosynthetic process"/>
    <property type="evidence" value="ECO:0007669"/>
    <property type="project" value="TreeGrafter"/>
</dbReference>
<protein>
    <recommendedName>
        <fullName evidence="12">Ribose-phosphate pyrophosphokinase</fullName>
        <shortName evidence="12">RPPK</shortName>
        <ecNumber evidence="12">2.7.6.1</ecNumber>
    </recommendedName>
    <alternativeName>
        <fullName evidence="12">5-phospho-D-ribosyl alpha-1-diphosphate synthase</fullName>
    </alternativeName>
    <alternativeName>
        <fullName evidence="12">Phosphoribosyl diphosphate synthase</fullName>
    </alternativeName>
    <alternativeName>
        <fullName evidence="12">Phosphoribosyl pyrophosphate synthase</fullName>
        <shortName evidence="12">P-Rib-PP synthase</shortName>
        <shortName evidence="12">PRPP synthase</shortName>
        <shortName evidence="12">PRPPase</shortName>
    </alternativeName>
</protein>
<reference evidence="14" key="1">
    <citation type="submission" date="2022-04" db="EMBL/GenBank/DDBJ databases">
        <title>Complete genome sequences of Ezakiella coagulans and Fenollaria massiliensis.</title>
        <authorList>
            <person name="France M.T."/>
            <person name="Clifford J."/>
            <person name="Narina S."/>
            <person name="Rutt L."/>
            <person name="Ravel J."/>
        </authorList>
    </citation>
    <scope>NUCLEOTIDE SEQUENCE</scope>
    <source>
        <strain evidence="14">C0061C2</strain>
    </source>
</reference>
<evidence type="ECO:0000256" key="3">
    <source>
        <dbReference type="ARBA" id="ARBA00022723"/>
    </source>
</evidence>
<dbReference type="EC" id="2.7.6.1" evidence="12"/>
<evidence type="ECO:0000256" key="12">
    <source>
        <dbReference type="HAMAP-Rule" id="MF_00583"/>
    </source>
</evidence>
<dbReference type="NCBIfam" id="TIGR01251">
    <property type="entry name" value="ribP_PPkin"/>
    <property type="match status" value="1"/>
</dbReference>
<dbReference type="InterPro" id="IPR005946">
    <property type="entry name" value="Rib-P_diPkinase"/>
</dbReference>
<dbReference type="InterPro" id="IPR000836">
    <property type="entry name" value="PRTase_dom"/>
</dbReference>
<keyword evidence="5 12" id="KW-0547">Nucleotide-binding</keyword>
<comment type="similarity">
    <text evidence="11 12">Belongs to the ribose-phosphate pyrophosphokinase family. Class I subfamily.</text>
</comment>
<dbReference type="InterPro" id="IPR037515">
    <property type="entry name" value="Rib-P_diPkinase_bac"/>
</dbReference>
<feature type="binding site" evidence="12">
    <location>
        <position position="222"/>
    </location>
    <ligand>
        <name>D-ribose 5-phosphate</name>
        <dbReference type="ChEBI" id="CHEBI:78346"/>
    </ligand>
</feature>
<dbReference type="SMART" id="SM01400">
    <property type="entry name" value="Pribosyltran_N"/>
    <property type="match status" value="1"/>
</dbReference>